<name>A0ABT7TDU6_9MICO</name>
<proteinExistence type="predicted"/>
<comment type="caution">
    <text evidence="1">The sequence shown here is derived from an EMBL/GenBank/DDBJ whole genome shotgun (WGS) entry which is preliminary data.</text>
</comment>
<accession>A0ABT7TDU6</accession>
<evidence type="ECO:0000313" key="1">
    <source>
        <dbReference type="EMBL" id="MDM7887753.1"/>
    </source>
</evidence>
<reference evidence="1 2" key="1">
    <citation type="submission" date="2023-06" db="EMBL/GenBank/DDBJ databases">
        <authorList>
            <person name="Feng G."/>
            <person name="Li J."/>
            <person name="Zhu H."/>
        </authorList>
    </citation>
    <scope>NUCLEOTIDE SEQUENCE [LARGE SCALE GENOMIC DNA]</scope>
    <source>
        <strain evidence="1 2">RHCJP20</strain>
    </source>
</reference>
<organism evidence="1 2">
    <name type="scientific">Curtobacterium subtropicum</name>
    <dbReference type="NCBI Taxonomy" id="3055138"/>
    <lineage>
        <taxon>Bacteria</taxon>
        <taxon>Bacillati</taxon>
        <taxon>Actinomycetota</taxon>
        <taxon>Actinomycetes</taxon>
        <taxon>Micrococcales</taxon>
        <taxon>Microbacteriaceae</taxon>
        <taxon>Curtobacterium</taxon>
    </lineage>
</organism>
<dbReference type="Proteomes" id="UP001235720">
    <property type="component" value="Unassembled WGS sequence"/>
</dbReference>
<gene>
    <name evidence="1" type="ORF">QUG98_04730</name>
</gene>
<evidence type="ECO:0000313" key="2">
    <source>
        <dbReference type="Proteomes" id="UP001235720"/>
    </source>
</evidence>
<dbReference type="EMBL" id="JAUCMM010000002">
    <property type="protein sequence ID" value="MDM7887753.1"/>
    <property type="molecule type" value="Genomic_DNA"/>
</dbReference>
<protein>
    <submittedName>
        <fullName evidence="1">Uncharacterized protein</fullName>
    </submittedName>
</protein>
<dbReference type="RefSeq" id="WP_289469465.1">
    <property type="nucleotide sequence ID" value="NZ_JAUCMM010000002.1"/>
</dbReference>
<keyword evidence="2" id="KW-1185">Reference proteome</keyword>
<sequence length="99" mass="10534">MTSEIELRALAQSIGEHAVASFGRDRLSALSVTLDAADLTATVSAALVHETTGAMLDVANAFAQLEALFLQDAVLRLRFVDVDTIRTAPVTSRPSYAMV</sequence>